<dbReference type="Pfam" id="PF12706">
    <property type="entry name" value="Lactamase_B_2"/>
    <property type="match status" value="1"/>
</dbReference>
<dbReference type="EMBL" id="JABBJJ010000091">
    <property type="protein sequence ID" value="NMO17216.1"/>
    <property type="molecule type" value="Genomic_DNA"/>
</dbReference>
<dbReference type="SUPFAM" id="SSF56281">
    <property type="entry name" value="Metallo-hydrolase/oxidoreductase"/>
    <property type="match status" value="1"/>
</dbReference>
<comment type="caution">
    <text evidence="2">The sequence shown here is derived from an EMBL/GenBank/DDBJ whole genome shotgun (WGS) entry which is preliminary data.</text>
</comment>
<dbReference type="InterPro" id="IPR036866">
    <property type="entry name" value="RibonucZ/Hydroxyglut_hydro"/>
</dbReference>
<dbReference type="InterPro" id="IPR001279">
    <property type="entry name" value="Metallo-B-lactamas"/>
</dbReference>
<organism evidence="2 3">
    <name type="scientific">Pyxidicoccus fallax</name>
    <dbReference type="NCBI Taxonomy" id="394095"/>
    <lineage>
        <taxon>Bacteria</taxon>
        <taxon>Pseudomonadati</taxon>
        <taxon>Myxococcota</taxon>
        <taxon>Myxococcia</taxon>
        <taxon>Myxococcales</taxon>
        <taxon>Cystobacterineae</taxon>
        <taxon>Myxococcaceae</taxon>
        <taxon>Pyxidicoccus</taxon>
    </lineage>
</organism>
<sequence length="389" mass="43289">MKNRTWMRWLGRVALGLGALLAVAVVAALVDGWRAFGQRADGERRVRMEKSPQWGGDGRFVNPQPLKNDFWGSVTGAFKASAYGSPSTPMPTVRAGRERFATPPATGLRVTWLGHSTLLVEVDGYRILTDPVWGERASPLSTVGPKRWYEPLVALDELPKLDAVVISHDHYDHLDEPTITAMKGWDTRFIVPLGVGAHLAYWGVPAERIVELDWWERTKVGGLEIVATPSRHASGRLVIDNDATLWASYALIGPQHRVWFSGDTGLFPAMRDIGERLGPFDVTMIESGAYGSAWPDWHLGPEQAVRAHQMVKGRVLLPVHWGLFNLAFHGWTEPVERVLVASQRVGVTTVVPKPGQSFEPEALPEFVRWWPELPWQTAEQNPIVASQVD</sequence>
<protein>
    <recommendedName>
        <fullName evidence="1">Metallo-beta-lactamase domain-containing protein</fullName>
    </recommendedName>
</protein>
<feature type="domain" description="Metallo-beta-lactamase" evidence="1">
    <location>
        <begin position="125"/>
        <end position="321"/>
    </location>
</feature>
<evidence type="ECO:0000313" key="3">
    <source>
        <dbReference type="Proteomes" id="UP000518300"/>
    </source>
</evidence>
<accession>A0A848LFA1</accession>
<dbReference type="PANTHER" id="PTHR15032">
    <property type="entry name" value="N-ACYL-PHOSPHATIDYLETHANOLAMINE-HYDROLYZING PHOSPHOLIPASE D"/>
    <property type="match status" value="1"/>
</dbReference>
<dbReference type="Gene3D" id="3.60.15.10">
    <property type="entry name" value="Ribonuclease Z/Hydroxyacylglutathione hydrolase-like"/>
    <property type="match status" value="1"/>
</dbReference>
<dbReference type="AlphaFoldDB" id="A0A848LFA1"/>
<name>A0A848LFA1_9BACT</name>
<evidence type="ECO:0000259" key="1">
    <source>
        <dbReference type="Pfam" id="PF12706"/>
    </source>
</evidence>
<proteinExistence type="predicted"/>
<dbReference type="PANTHER" id="PTHR15032:SF4">
    <property type="entry name" value="N-ACYL-PHOSPHATIDYLETHANOLAMINE-HYDROLYZING PHOSPHOLIPASE D"/>
    <property type="match status" value="1"/>
</dbReference>
<reference evidence="2 3" key="1">
    <citation type="submission" date="2020-04" db="EMBL/GenBank/DDBJ databases">
        <title>Draft genome of Pyxidicoccus fallax type strain.</title>
        <authorList>
            <person name="Whitworth D.E."/>
        </authorList>
    </citation>
    <scope>NUCLEOTIDE SEQUENCE [LARGE SCALE GENOMIC DNA]</scope>
    <source>
        <strain evidence="2 3">DSM 14698</strain>
    </source>
</reference>
<gene>
    <name evidence="2" type="ORF">HG543_20465</name>
</gene>
<dbReference type="Proteomes" id="UP000518300">
    <property type="component" value="Unassembled WGS sequence"/>
</dbReference>
<dbReference type="RefSeq" id="WP_169346498.1">
    <property type="nucleotide sequence ID" value="NZ_JABBJJ010000091.1"/>
</dbReference>
<dbReference type="GO" id="GO:0005737">
    <property type="term" value="C:cytoplasm"/>
    <property type="evidence" value="ECO:0007669"/>
    <property type="project" value="TreeGrafter"/>
</dbReference>
<keyword evidence="3" id="KW-1185">Reference proteome</keyword>
<evidence type="ECO:0000313" key="2">
    <source>
        <dbReference type="EMBL" id="NMO17216.1"/>
    </source>
</evidence>